<feature type="transmembrane region" description="Helical" evidence="1">
    <location>
        <begin position="207"/>
        <end position="227"/>
    </location>
</feature>
<feature type="transmembrane region" description="Helical" evidence="1">
    <location>
        <begin position="115"/>
        <end position="135"/>
    </location>
</feature>
<protein>
    <recommendedName>
        <fullName evidence="2">Acyltransferase 3 domain-containing protein</fullName>
    </recommendedName>
</protein>
<gene>
    <name evidence="3" type="ORF">HMPREF9304_09550</name>
</gene>
<dbReference type="EMBL" id="JRPQ01000141">
    <property type="protein sequence ID" value="KGI21567.1"/>
    <property type="molecule type" value="Genomic_DNA"/>
</dbReference>
<feature type="transmembrane region" description="Helical" evidence="1">
    <location>
        <begin position="82"/>
        <end position="103"/>
    </location>
</feature>
<organism evidence="3 4">
    <name type="scientific">Hoylesella timonensis S9-PR14</name>
    <dbReference type="NCBI Taxonomy" id="1401062"/>
    <lineage>
        <taxon>Bacteria</taxon>
        <taxon>Pseudomonadati</taxon>
        <taxon>Bacteroidota</taxon>
        <taxon>Bacteroidia</taxon>
        <taxon>Bacteroidales</taxon>
        <taxon>Prevotellaceae</taxon>
        <taxon>Hoylesella</taxon>
    </lineage>
</organism>
<dbReference type="AlphaFoldDB" id="A0A098YQN4"/>
<dbReference type="GO" id="GO:0016747">
    <property type="term" value="F:acyltransferase activity, transferring groups other than amino-acyl groups"/>
    <property type="evidence" value="ECO:0007669"/>
    <property type="project" value="InterPro"/>
</dbReference>
<dbReference type="Pfam" id="PF01757">
    <property type="entry name" value="Acyl_transf_3"/>
    <property type="match status" value="1"/>
</dbReference>
<evidence type="ECO:0000256" key="1">
    <source>
        <dbReference type="SAM" id="Phobius"/>
    </source>
</evidence>
<feature type="transmembrane region" description="Helical" evidence="1">
    <location>
        <begin position="335"/>
        <end position="361"/>
    </location>
</feature>
<feature type="transmembrane region" description="Helical" evidence="1">
    <location>
        <begin position="239"/>
        <end position="259"/>
    </location>
</feature>
<accession>A0A098YQN4</accession>
<name>A0A098YQN4_9BACT</name>
<evidence type="ECO:0000259" key="2">
    <source>
        <dbReference type="Pfam" id="PF01757"/>
    </source>
</evidence>
<dbReference type="InterPro" id="IPR002656">
    <property type="entry name" value="Acyl_transf_3_dom"/>
</dbReference>
<sequence>MQEFYEHQTPYKPYHPMQLKAMASEHNTRRSVNFDLLKVMAMFSIIVIHYYSHYVFKVHPYFAVSTDYLTPPLVLNYIFSEIFYLFSHIAVNCYVLVTGYFMIDKSFKLSRLSLLWIKVFFYSVAIFLIFVYFGLEKWNVGSMNKVLFPITSQMYWFITNYVALLIFAPILNAFVRQTNRNQYIYVLIGMGAISITIYKFPLGDVYGGSYGLLWFVYLYLTAGYLKLHTRAKGHYGCKAIIAASITMIVHGLPALWLLIQHKNGLKAFGFHYNGLVFFFSLYFFLWIRGINMQSNKIAKRLSQITPYTLAVYLLSDNPMVRKILWQYCRTWNDNFSQVLFLPKMLFTCMVIFLTCIMIDYLRNKAFKWLRIERGVKTCSDRIEQLIKRCVSNDSNVTMTS</sequence>
<reference evidence="3 4" key="1">
    <citation type="submission" date="2014-07" db="EMBL/GenBank/DDBJ databases">
        <authorList>
            <person name="McCorrison J."/>
            <person name="Sanka R."/>
            <person name="Torralba M."/>
            <person name="Gillis M."/>
            <person name="Haft D.H."/>
            <person name="Methe B."/>
            <person name="Sutton G."/>
            <person name="Nelson K.E."/>
        </authorList>
    </citation>
    <scope>NUCLEOTIDE SEQUENCE [LARGE SCALE GENOMIC DNA]</scope>
    <source>
        <strain evidence="3 4">S9-PR14</strain>
    </source>
</reference>
<evidence type="ECO:0000313" key="4">
    <source>
        <dbReference type="Proteomes" id="UP000029723"/>
    </source>
</evidence>
<proteinExistence type="predicted"/>
<feature type="domain" description="Acyltransferase 3" evidence="2">
    <location>
        <begin position="33"/>
        <end position="357"/>
    </location>
</feature>
<keyword evidence="1" id="KW-0812">Transmembrane</keyword>
<feature type="transmembrane region" description="Helical" evidence="1">
    <location>
        <begin position="155"/>
        <end position="175"/>
    </location>
</feature>
<dbReference type="Proteomes" id="UP000029723">
    <property type="component" value="Unassembled WGS sequence"/>
</dbReference>
<feature type="transmembrane region" description="Helical" evidence="1">
    <location>
        <begin position="182"/>
        <end position="201"/>
    </location>
</feature>
<keyword evidence="1" id="KW-1133">Transmembrane helix</keyword>
<keyword evidence="1" id="KW-0472">Membrane</keyword>
<feature type="transmembrane region" description="Helical" evidence="1">
    <location>
        <begin position="265"/>
        <end position="285"/>
    </location>
</feature>
<evidence type="ECO:0000313" key="3">
    <source>
        <dbReference type="EMBL" id="KGI21567.1"/>
    </source>
</evidence>
<feature type="transmembrane region" description="Helical" evidence="1">
    <location>
        <begin position="32"/>
        <end position="51"/>
    </location>
</feature>
<dbReference type="OrthoDB" id="1082824at2"/>
<comment type="caution">
    <text evidence="3">The sequence shown here is derived from an EMBL/GenBank/DDBJ whole genome shotgun (WGS) entry which is preliminary data.</text>
</comment>